<dbReference type="GO" id="GO:0016020">
    <property type="term" value="C:membrane"/>
    <property type="evidence" value="ECO:0007669"/>
    <property type="project" value="TreeGrafter"/>
</dbReference>
<feature type="compositionally biased region" description="Low complexity" evidence="1">
    <location>
        <begin position="149"/>
        <end position="161"/>
    </location>
</feature>
<keyword evidence="3" id="KW-1185">Reference proteome</keyword>
<feature type="compositionally biased region" description="Polar residues" evidence="1">
    <location>
        <begin position="674"/>
        <end position="700"/>
    </location>
</feature>
<dbReference type="OrthoDB" id="432953at2759"/>
<evidence type="ECO:0000313" key="3">
    <source>
        <dbReference type="Proteomes" id="UP000002630"/>
    </source>
</evidence>
<evidence type="ECO:0000256" key="1">
    <source>
        <dbReference type="SAM" id="MobiDB-lite"/>
    </source>
</evidence>
<dbReference type="eggNOG" id="KOG2226">
    <property type="taxonomic scope" value="Eukaryota"/>
</dbReference>
<gene>
    <name evidence="2" type="ORF">Esi_0246_0046</name>
</gene>
<feature type="region of interest" description="Disordered" evidence="1">
    <location>
        <begin position="126"/>
        <end position="165"/>
    </location>
</feature>
<dbReference type="InParanoid" id="D7FT96"/>
<name>D7FT96_ECTSI</name>
<dbReference type="EMBL" id="FN649741">
    <property type="protein sequence ID" value="CBJ31362.1"/>
    <property type="molecule type" value="Genomic_DNA"/>
</dbReference>
<feature type="region of interest" description="Disordered" evidence="1">
    <location>
        <begin position="332"/>
        <end position="358"/>
    </location>
</feature>
<protein>
    <submittedName>
        <fullName evidence="2">Uncharacterized protein</fullName>
    </submittedName>
</protein>
<dbReference type="EMBL" id="FN648427">
    <property type="protein sequence ID" value="CBJ31362.1"/>
    <property type="molecule type" value="Genomic_DNA"/>
</dbReference>
<dbReference type="Pfam" id="PF09742">
    <property type="entry name" value="Dymeclin"/>
    <property type="match status" value="1"/>
</dbReference>
<feature type="region of interest" description="Disordered" evidence="1">
    <location>
        <begin position="664"/>
        <end position="716"/>
    </location>
</feature>
<dbReference type="Proteomes" id="UP000002630">
    <property type="component" value="Linkage Group LG16"/>
</dbReference>
<feature type="compositionally biased region" description="Low complexity" evidence="1">
    <location>
        <begin position="131"/>
        <end position="141"/>
    </location>
</feature>
<dbReference type="OMA" id="IFEDDKW"/>
<dbReference type="STRING" id="2880.D7FT96"/>
<dbReference type="GO" id="GO:0005797">
    <property type="term" value="C:Golgi medial cisterna"/>
    <property type="evidence" value="ECO:0007669"/>
    <property type="project" value="TreeGrafter"/>
</dbReference>
<proteinExistence type="predicted"/>
<accession>D7FT96</accession>
<dbReference type="AlphaFoldDB" id="D7FT96"/>
<dbReference type="PANTHER" id="PTHR21575:SF12">
    <property type="entry name" value="PROTEIN HID1"/>
    <property type="match status" value="1"/>
</dbReference>
<sequence length="835" mass="91088">MGTGASKVAFRDVLAQLKNEDIATNDAAFWSKLWKTETNPHDVFEVISPTAVRKLKVARPGNVEALLRMAVSHLEKVVDDPDPFVLKSAMTAVSVLTRVLPFILEAYTDPETGEVDPALHSMFWSAEEEPPSTAATATRDGAGAGAGTGEQQQQQQQQQQQPDARVALGSAMVSATMRLLFTRQLTVDVYSSCESVDADADNPLEIHDPRALWSGGLDVGRKARIQRSRELEANRIEVMRLLLVLMCEPLFQRNVGFDPTASRFAEEVCKADAPFAAELFFSLLSVIATYDPVGWGVPYAGSFTTDLPARQLEMSAQLLIVLLDHGKPPLPVVTSSAGPDGESPDQQTAVREDPPTPGDVGYNVFRNLVLHGLKDEEDFELVYTGLSRLLNTLHRSRNTYMPGAATEVYCYQEVLVLLWKLLEENPVFMQYVLKNCDINEILVPVCYLLVENRKDVSKGGLIHICTFVLLKLSGERAFGVAINKACSVRLPTDLPLFYGSHLDLLILTVHKLLVAGSDRLSTLYHCFLTVLCNVSPYAKGLSLIASVKLLSLFELFTSPGNLYASEANQTYVSLLLEMFSNIIQYQYVGNAHLVYAIVRRQEAFESLYELDLPAAVAAASKFARSGAAAAQKVRAAAAAAEAAAAEAAAEAGNGEAAHAIGLKAGPEEKGERVTASQAVLRQSPGPSQAQTASSRGQGSPQAEEARAPSGAAGDEALIPLRFRPTQEWLDTVRSEVPFNTIIRLLRNLAPQVDDMCQEANGLDENTMVEFVSSTTMVGLLPVPHPIVIRKYHPNQHTAIWFTAFMWGVVFVRNQDLPMFDGQKIRLFTVTSGGTQ</sequence>
<reference evidence="2 3" key="1">
    <citation type="journal article" date="2010" name="Nature">
        <title>The Ectocarpus genome and the independent evolution of multicellularity in brown algae.</title>
        <authorList>
            <person name="Cock J.M."/>
            <person name="Sterck L."/>
            <person name="Rouze P."/>
            <person name="Scornet D."/>
            <person name="Allen A.E."/>
            <person name="Amoutzias G."/>
            <person name="Anthouard V."/>
            <person name="Artiguenave F."/>
            <person name="Aury J.M."/>
            <person name="Badger J.H."/>
            <person name="Beszteri B."/>
            <person name="Billiau K."/>
            <person name="Bonnet E."/>
            <person name="Bothwell J.H."/>
            <person name="Bowler C."/>
            <person name="Boyen C."/>
            <person name="Brownlee C."/>
            <person name="Carrano C.J."/>
            <person name="Charrier B."/>
            <person name="Cho G.Y."/>
            <person name="Coelho S.M."/>
            <person name="Collen J."/>
            <person name="Corre E."/>
            <person name="Da Silva C."/>
            <person name="Delage L."/>
            <person name="Delaroque N."/>
            <person name="Dittami S.M."/>
            <person name="Doulbeau S."/>
            <person name="Elias M."/>
            <person name="Farnham G."/>
            <person name="Gachon C.M."/>
            <person name="Gschloessl B."/>
            <person name="Heesch S."/>
            <person name="Jabbari K."/>
            <person name="Jubin C."/>
            <person name="Kawai H."/>
            <person name="Kimura K."/>
            <person name="Kloareg B."/>
            <person name="Kupper F.C."/>
            <person name="Lang D."/>
            <person name="Le Bail A."/>
            <person name="Leblanc C."/>
            <person name="Lerouge P."/>
            <person name="Lohr M."/>
            <person name="Lopez P.J."/>
            <person name="Martens C."/>
            <person name="Maumus F."/>
            <person name="Michel G."/>
            <person name="Miranda-Saavedra D."/>
            <person name="Morales J."/>
            <person name="Moreau H."/>
            <person name="Motomura T."/>
            <person name="Nagasato C."/>
            <person name="Napoli C.A."/>
            <person name="Nelson D.R."/>
            <person name="Nyvall-Collen P."/>
            <person name="Peters A.F."/>
            <person name="Pommier C."/>
            <person name="Potin P."/>
            <person name="Poulain J."/>
            <person name="Quesneville H."/>
            <person name="Read B."/>
            <person name="Rensing S.A."/>
            <person name="Ritter A."/>
            <person name="Rousvoal S."/>
            <person name="Samanta M."/>
            <person name="Samson G."/>
            <person name="Schroeder D.C."/>
            <person name="Segurens B."/>
            <person name="Strittmatter M."/>
            <person name="Tonon T."/>
            <person name="Tregear J.W."/>
            <person name="Valentin K."/>
            <person name="von Dassow P."/>
            <person name="Yamagishi T."/>
            <person name="Van de Peer Y."/>
            <person name="Wincker P."/>
        </authorList>
    </citation>
    <scope>NUCLEOTIDE SEQUENCE [LARGE SCALE GENOMIC DNA]</scope>
    <source>
        <strain evidence="3">Ec32 / CCAP1310/4</strain>
    </source>
</reference>
<organism evidence="2 3">
    <name type="scientific">Ectocarpus siliculosus</name>
    <name type="common">Brown alga</name>
    <name type="synonym">Conferva siliculosa</name>
    <dbReference type="NCBI Taxonomy" id="2880"/>
    <lineage>
        <taxon>Eukaryota</taxon>
        <taxon>Sar</taxon>
        <taxon>Stramenopiles</taxon>
        <taxon>Ochrophyta</taxon>
        <taxon>PX clade</taxon>
        <taxon>Phaeophyceae</taxon>
        <taxon>Ectocarpales</taxon>
        <taxon>Ectocarpaceae</taxon>
        <taxon>Ectocarpus</taxon>
    </lineage>
</organism>
<dbReference type="PANTHER" id="PTHR21575">
    <property type="entry name" value="PROTEIN HID1"/>
    <property type="match status" value="1"/>
</dbReference>
<dbReference type="GO" id="GO:0000138">
    <property type="term" value="C:Golgi trans cisterna"/>
    <property type="evidence" value="ECO:0007669"/>
    <property type="project" value="TreeGrafter"/>
</dbReference>
<dbReference type="InterPro" id="IPR026705">
    <property type="entry name" value="Hid-1/Ecm30"/>
</dbReference>
<evidence type="ECO:0000313" key="2">
    <source>
        <dbReference type="EMBL" id="CBJ31362.1"/>
    </source>
</evidence>